<organism evidence="1 2">
    <name type="scientific">Sphagnum jensenii</name>
    <dbReference type="NCBI Taxonomy" id="128206"/>
    <lineage>
        <taxon>Eukaryota</taxon>
        <taxon>Viridiplantae</taxon>
        <taxon>Streptophyta</taxon>
        <taxon>Embryophyta</taxon>
        <taxon>Bryophyta</taxon>
        <taxon>Sphagnophytina</taxon>
        <taxon>Sphagnopsida</taxon>
        <taxon>Sphagnales</taxon>
        <taxon>Sphagnaceae</taxon>
        <taxon>Sphagnum</taxon>
    </lineage>
</organism>
<keyword evidence="2" id="KW-1185">Reference proteome</keyword>
<evidence type="ECO:0000313" key="1">
    <source>
        <dbReference type="EMBL" id="CAK9265159.1"/>
    </source>
</evidence>
<evidence type="ECO:0000313" key="2">
    <source>
        <dbReference type="Proteomes" id="UP001497444"/>
    </source>
</evidence>
<accession>A0ABP0WEA1</accession>
<dbReference type="EMBL" id="OZ020112">
    <property type="protein sequence ID" value="CAK9265159.1"/>
    <property type="molecule type" value="Genomic_DNA"/>
</dbReference>
<protein>
    <submittedName>
        <fullName evidence="1">Uncharacterized protein</fullName>
    </submittedName>
</protein>
<reference evidence="1" key="1">
    <citation type="submission" date="2024-02" db="EMBL/GenBank/DDBJ databases">
        <authorList>
            <consortium name="ELIXIR-Norway"/>
            <consortium name="Elixir Norway"/>
        </authorList>
    </citation>
    <scope>NUCLEOTIDE SEQUENCE</scope>
</reference>
<dbReference type="Proteomes" id="UP001497444">
    <property type="component" value="Chromosome 17"/>
</dbReference>
<sequence length="230" mass="25723">MNNFYKMSIQETSSMVDFLFIVKDLLGQIVGVGDVIRDEDVLTVLNAFPDSYENFVQSVSAQWTLPNFDQLTSRLLQEAQRRELHGDQTKSEEALLLKFKNLLKKKKIDKEPEFAKILIKSKEEASESEVEGEAANAVEEEMKENEALKSVDFFETVVANLETRSNKSPADCWYLDSGAAKHVLGDKSSFRGLESSVKIQNVKSVKSAGGQTRGVYGKRKATLSSTSLKK</sequence>
<proteinExistence type="predicted"/>
<gene>
    <name evidence="1" type="ORF">CSSPJE1EN1_LOCUS10637</name>
</gene>
<name>A0ABP0WEA1_9BRYO</name>
<dbReference type="Pfam" id="PF14223">
    <property type="entry name" value="Retrotran_gag_2"/>
    <property type="match status" value="1"/>
</dbReference>